<reference evidence="2" key="1">
    <citation type="submission" date="2016-05" db="EMBL/GenBank/DDBJ databases">
        <authorList>
            <person name="Lavstsen T."/>
            <person name="Jespersen J.S."/>
        </authorList>
    </citation>
    <scope>NUCLEOTIDE SEQUENCE</scope>
    <source>
        <tissue evidence="2">Brain</tissue>
    </source>
</reference>
<feature type="non-terminal residue" evidence="2">
    <location>
        <position position="1"/>
    </location>
</feature>
<name>A0A1A8QL40_9TELE</name>
<keyword evidence="1" id="KW-0812">Transmembrane</keyword>
<keyword evidence="1" id="KW-1133">Transmembrane helix</keyword>
<organism evidence="2">
    <name type="scientific">Nothobranchius rachovii</name>
    <name type="common">bluefin notho</name>
    <dbReference type="NCBI Taxonomy" id="451742"/>
    <lineage>
        <taxon>Eukaryota</taxon>
        <taxon>Metazoa</taxon>
        <taxon>Chordata</taxon>
        <taxon>Craniata</taxon>
        <taxon>Vertebrata</taxon>
        <taxon>Euteleostomi</taxon>
        <taxon>Actinopterygii</taxon>
        <taxon>Neopterygii</taxon>
        <taxon>Teleostei</taxon>
        <taxon>Neoteleostei</taxon>
        <taxon>Acanthomorphata</taxon>
        <taxon>Ovalentaria</taxon>
        <taxon>Atherinomorphae</taxon>
        <taxon>Cyprinodontiformes</taxon>
        <taxon>Nothobranchiidae</taxon>
        <taxon>Nothobranchius</taxon>
    </lineage>
</organism>
<feature type="non-terminal residue" evidence="2">
    <location>
        <position position="218"/>
    </location>
</feature>
<evidence type="ECO:0000313" key="2">
    <source>
        <dbReference type="EMBL" id="SBR94485.1"/>
    </source>
</evidence>
<evidence type="ECO:0000256" key="1">
    <source>
        <dbReference type="SAM" id="Phobius"/>
    </source>
</evidence>
<gene>
    <name evidence="2" type="primary">Nfu_g_1_016103</name>
</gene>
<dbReference type="EMBL" id="HAEH01012313">
    <property type="protein sequence ID" value="SBR94485.1"/>
    <property type="molecule type" value="Transcribed_RNA"/>
</dbReference>
<reference evidence="2" key="2">
    <citation type="submission" date="2016-06" db="EMBL/GenBank/DDBJ databases">
        <title>The genome of a short-lived fish provides insights into sex chromosome evolution and the genetic control of aging.</title>
        <authorList>
            <person name="Reichwald K."/>
            <person name="Felder M."/>
            <person name="Petzold A."/>
            <person name="Koch P."/>
            <person name="Groth M."/>
            <person name="Platzer M."/>
        </authorList>
    </citation>
    <scope>NUCLEOTIDE SEQUENCE</scope>
    <source>
        <tissue evidence="2">Brain</tissue>
    </source>
</reference>
<sequence>VEYGDAQILVDLLPNGATFNVVEASQPVNQPVEFEQVQVPVAENGPLVDGSSSVLHELVELLEKVLPLLREWLHLLLLLFPTCIFFLLLFLIFIFILAAGAFLFHLCLPGAGHHLILLELQGRIKRWFQDRIGFRRTIAFHLTDVLPEHHAEFSIFEGADEDVVLLHSHVFVAVWGDDQSRVPCRLLSVAGGNPLHTDHLAEQIFVQPLIALLLFTGG</sequence>
<accession>A0A1A8QL40</accession>
<protein>
    <submittedName>
        <fullName evidence="2">Uncharacterized protein</fullName>
    </submittedName>
</protein>
<keyword evidence="1" id="KW-0472">Membrane</keyword>
<proteinExistence type="predicted"/>
<feature type="transmembrane region" description="Helical" evidence="1">
    <location>
        <begin position="72"/>
        <end position="96"/>
    </location>
</feature>
<dbReference type="AlphaFoldDB" id="A0A1A8QL40"/>